<keyword evidence="3" id="KW-1185">Reference proteome</keyword>
<feature type="signal peptide" evidence="1">
    <location>
        <begin position="1"/>
        <end position="21"/>
    </location>
</feature>
<evidence type="ECO:0000313" key="3">
    <source>
        <dbReference type="Proteomes" id="UP000240987"/>
    </source>
</evidence>
<dbReference type="RefSeq" id="WP_107241797.1">
    <property type="nucleotide sequence ID" value="NZ_PYMJ01000004.1"/>
</dbReference>
<dbReference type="Proteomes" id="UP000240987">
    <property type="component" value="Unassembled WGS sequence"/>
</dbReference>
<evidence type="ECO:0000313" key="2">
    <source>
        <dbReference type="EMBL" id="PSU50182.1"/>
    </source>
</evidence>
<evidence type="ECO:0000256" key="1">
    <source>
        <dbReference type="SAM" id="SignalP"/>
    </source>
</evidence>
<name>A0A2T3JMC0_9GAMM</name>
<dbReference type="OrthoDB" id="6313323at2"/>
<organism evidence="2 3">
    <name type="scientific">Photobacterium frigidiphilum</name>
    <dbReference type="NCBI Taxonomy" id="264736"/>
    <lineage>
        <taxon>Bacteria</taxon>
        <taxon>Pseudomonadati</taxon>
        <taxon>Pseudomonadota</taxon>
        <taxon>Gammaproteobacteria</taxon>
        <taxon>Vibrionales</taxon>
        <taxon>Vibrionaceae</taxon>
        <taxon>Photobacterium</taxon>
    </lineage>
</organism>
<keyword evidence="1" id="KW-0732">Signal</keyword>
<proteinExistence type="predicted"/>
<gene>
    <name evidence="2" type="ORF">C9J12_05445</name>
</gene>
<accession>A0A2T3JMC0</accession>
<sequence>MIIKNMLFSFGIIIFSTNIMAADCNLSLQNIRLENTGKRNLYDIFDTGSFSLIQNHLIDVKNNSNDKACSTVLLIKPKQNFYKRQKANKKLDYQILAGKNSASIYENGLAIVINNLKPNEKRTVSYQVKFASGQYVTHGRYANEFTYSAVEAPLNRTVIYQQKKHDFTVRVDKVAKVSLWGTSNAYQHTVDFGEMTSGETLRLTPKLLVQSTANYSIQFESQYNGHMRHMKGDSKWDVSYDFFLNKRLIPLGLGAQIANYNQPANAVGDRFSMMFKLGNVRSKPAGNYSDVITITVTPSLVY</sequence>
<dbReference type="EMBL" id="PYMJ01000004">
    <property type="protein sequence ID" value="PSU50182.1"/>
    <property type="molecule type" value="Genomic_DNA"/>
</dbReference>
<evidence type="ECO:0008006" key="4">
    <source>
        <dbReference type="Google" id="ProtNLM"/>
    </source>
</evidence>
<feature type="chain" id="PRO_5015641458" description="Spore coat protein U domain-containing protein" evidence="1">
    <location>
        <begin position="22"/>
        <end position="302"/>
    </location>
</feature>
<dbReference type="AlphaFoldDB" id="A0A2T3JMC0"/>
<protein>
    <recommendedName>
        <fullName evidence="4">Spore coat protein U domain-containing protein</fullName>
    </recommendedName>
</protein>
<reference evidence="2 3" key="1">
    <citation type="submission" date="2018-01" db="EMBL/GenBank/DDBJ databases">
        <title>Whole genome sequencing of Histamine producing bacteria.</title>
        <authorList>
            <person name="Butler K."/>
        </authorList>
    </citation>
    <scope>NUCLEOTIDE SEQUENCE [LARGE SCALE GENOMIC DNA]</scope>
    <source>
        <strain evidence="2 3">JCM 12947</strain>
    </source>
</reference>
<comment type="caution">
    <text evidence="2">The sequence shown here is derived from an EMBL/GenBank/DDBJ whole genome shotgun (WGS) entry which is preliminary data.</text>
</comment>